<name>A0A9Q0X228_9ROSI</name>
<evidence type="ECO:0000313" key="1">
    <source>
        <dbReference type="EMBL" id="KAJ6775870.1"/>
    </source>
</evidence>
<protein>
    <submittedName>
        <fullName evidence="1">Uncharacterized protein</fullName>
    </submittedName>
</protein>
<organism evidence="1 2">
    <name type="scientific">Salix koriyanagi</name>
    <dbReference type="NCBI Taxonomy" id="2511006"/>
    <lineage>
        <taxon>Eukaryota</taxon>
        <taxon>Viridiplantae</taxon>
        <taxon>Streptophyta</taxon>
        <taxon>Embryophyta</taxon>
        <taxon>Tracheophyta</taxon>
        <taxon>Spermatophyta</taxon>
        <taxon>Magnoliopsida</taxon>
        <taxon>eudicotyledons</taxon>
        <taxon>Gunneridae</taxon>
        <taxon>Pentapetalae</taxon>
        <taxon>rosids</taxon>
        <taxon>fabids</taxon>
        <taxon>Malpighiales</taxon>
        <taxon>Salicaceae</taxon>
        <taxon>Saliceae</taxon>
        <taxon>Salix</taxon>
    </lineage>
</organism>
<dbReference type="AlphaFoldDB" id="A0A9Q0X228"/>
<proteinExistence type="predicted"/>
<evidence type="ECO:0000313" key="2">
    <source>
        <dbReference type="Proteomes" id="UP001151752"/>
    </source>
</evidence>
<reference evidence="1" key="2">
    <citation type="journal article" date="2023" name="Int. J. Mol. Sci.">
        <title>De Novo Assembly and Annotation of 11 Diverse Shrub Willow (Salix) Genomes Reveals Novel Gene Organization in Sex-Linked Regions.</title>
        <authorList>
            <person name="Hyden B."/>
            <person name="Feng K."/>
            <person name="Yates T.B."/>
            <person name="Jawdy S."/>
            <person name="Cereghino C."/>
            <person name="Smart L.B."/>
            <person name="Muchero W."/>
        </authorList>
    </citation>
    <scope>NUCLEOTIDE SEQUENCE</scope>
    <source>
        <tissue evidence="1">Shoot tip</tissue>
    </source>
</reference>
<accession>A0A9Q0X228</accession>
<keyword evidence="2" id="KW-1185">Reference proteome</keyword>
<comment type="caution">
    <text evidence="1">The sequence shown here is derived from an EMBL/GenBank/DDBJ whole genome shotgun (WGS) entry which is preliminary data.</text>
</comment>
<sequence>MDVLNGDEYRRVDDDDTIGDFVFCEMQSSDPSPSRASFLSSGEESRIDSELCHLAGDTAEMEITEEVTISENVGGGLCC</sequence>
<reference evidence="1" key="1">
    <citation type="submission" date="2022-11" db="EMBL/GenBank/DDBJ databases">
        <authorList>
            <person name="Hyden B.L."/>
            <person name="Feng K."/>
            <person name="Yates T."/>
            <person name="Jawdy S."/>
            <person name="Smart L.B."/>
            <person name="Muchero W."/>
        </authorList>
    </citation>
    <scope>NUCLEOTIDE SEQUENCE</scope>
    <source>
        <tissue evidence="1">Shoot tip</tissue>
    </source>
</reference>
<gene>
    <name evidence="1" type="ORF">OIU74_000125</name>
</gene>
<dbReference type="Proteomes" id="UP001151752">
    <property type="component" value="Chromosome 16"/>
</dbReference>
<dbReference type="EMBL" id="JAPFFM010000001">
    <property type="protein sequence ID" value="KAJ6775870.1"/>
    <property type="molecule type" value="Genomic_DNA"/>
</dbReference>